<feature type="compositionally biased region" description="Acidic residues" evidence="1">
    <location>
        <begin position="303"/>
        <end position="323"/>
    </location>
</feature>
<sequence>MSVMRSLTSVDESEYDRIEAAMSESERGRWFLAEYTRRNRSADTDMLLGAIARLESAVTADRPSDRETERVGRMRGDLMDMAHAIARTKAEIAAISTVDQDHSRLGIASVALDAIVRATERATSDILGAAEEVQETAWTMRESGADAEICDVLDRRATEIYTACSFQDLTAQRTARIIHTLRYLEERLAAMIAIWGGEVEPIPPAPGSTASNVAQDLDQSDVDRFIGMDSLRSEAQAASEVKPEAAMPFTAPVETVDDEPQSAELPSLEAMIVPVDEDAFTEADPEESAHEESVLEISTPEESAPEETDTTDLNEAEFEDVESDEAKPAPEKTDIATAFADIDGLSEKEKLALFS</sequence>
<protein>
    <recommendedName>
        <fullName evidence="3">Chemotaxis protein CheZ</fullName>
    </recommendedName>
</protein>
<evidence type="ECO:0000256" key="1">
    <source>
        <dbReference type="SAM" id="MobiDB-lite"/>
    </source>
</evidence>
<reference evidence="2" key="1">
    <citation type="submission" date="2019-12" db="EMBL/GenBank/DDBJ databases">
        <authorList>
            <person name="Cremers G."/>
        </authorList>
    </citation>
    <scope>NUCLEOTIDE SEQUENCE</scope>
    <source>
        <strain evidence="2">Mbul2</strain>
    </source>
</reference>
<evidence type="ECO:0000313" key="2">
    <source>
        <dbReference type="EMBL" id="CAA2143481.1"/>
    </source>
</evidence>
<dbReference type="RefSeq" id="WP_339161911.1">
    <property type="nucleotide sequence ID" value="NZ_LR743511.1"/>
</dbReference>
<dbReference type="Gene3D" id="1.10.287.500">
    <property type="entry name" value="Helix hairpin bin"/>
    <property type="match status" value="1"/>
</dbReference>
<accession>A0A679K1W3</accession>
<evidence type="ECO:0008006" key="3">
    <source>
        <dbReference type="Google" id="ProtNLM"/>
    </source>
</evidence>
<dbReference type="SUPFAM" id="SSF75708">
    <property type="entry name" value="Chemotaxis phosphatase CheZ"/>
    <property type="match status" value="1"/>
</dbReference>
<dbReference type="EMBL" id="LR743511">
    <property type="protein sequence ID" value="CAA2143481.1"/>
    <property type="molecule type" value="Genomic_DNA"/>
</dbReference>
<proteinExistence type="predicted"/>
<feature type="region of interest" description="Disordered" evidence="1">
    <location>
        <begin position="281"/>
        <end position="335"/>
    </location>
</feature>
<feature type="compositionally biased region" description="Basic and acidic residues" evidence="1">
    <location>
        <begin position="324"/>
        <end position="334"/>
    </location>
</feature>
<organism evidence="2">
    <name type="scientific">Methylobacterium bullatum</name>
    <dbReference type="NCBI Taxonomy" id="570505"/>
    <lineage>
        <taxon>Bacteria</taxon>
        <taxon>Pseudomonadati</taxon>
        <taxon>Pseudomonadota</taxon>
        <taxon>Alphaproteobacteria</taxon>
        <taxon>Hyphomicrobiales</taxon>
        <taxon>Methylobacteriaceae</taxon>
        <taxon>Methylobacterium</taxon>
    </lineage>
</organism>
<name>A0A679K1W3_9HYPH</name>
<dbReference type="AlphaFoldDB" id="A0A679K1W3"/>
<gene>
    <name evidence="2" type="ORF">MBLL_02844</name>
</gene>